<dbReference type="InterPro" id="IPR027417">
    <property type="entry name" value="P-loop_NTPase"/>
</dbReference>
<name>A0A4R1MDJ5_9FIRM</name>
<comment type="caution">
    <text evidence="1">The sequence shown here is derived from an EMBL/GenBank/DDBJ whole genome shotgun (WGS) entry which is preliminary data.</text>
</comment>
<dbReference type="Gene3D" id="3.40.50.300">
    <property type="entry name" value="P-loop containing nucleotide triphosphate hydrolases"/>
    <property type="match status" value="1"/>
</dbReference>
<reference evidence="1 2" key="1">
    <citation type="submission" date="2019-03" db="EMBL/GenBank/DDBJ databases">
        <title>Genomic Encyclopedia of Type Strains, Phase IV (KMG-IV): sequencing the most valuable type-strain genomes for metagenomic binning, comparative biology and taxonomic classification.</title>
        <authorList>
            <person name="Goeker M."/>
        </authorList>
    </citation>
    <scope>NUCLEOTIDE SEQUENCE [LARGE SCALE GENOMIC DNA]</scope>
    <source>
        <strain evidence="1 2">DSM 24176</strain>
    </source>
</reference>
<evidence type="ECO:0000313" key="2">
    <source>
        <dbReference type="Proteomes" id="UP000294545"/>
    </source>
</evidence>
<dbReference type="AlphaFoldDB" id="A0A4R1MDJ5"/>
<accession>A0A4R1MDJ5</accession>
<protein>
    <recommendedName>
        <fullName evidence="3">Uridine kinase</fullName>
    </recommendedName>
</protein>
<keyword evidence="2" id="KW-1185">Reference proteome</keyword>
<sequence length="202" mass="23182">MIHSTLEVIKSRIQLLLQEKQPILIAIDGRCGAGKTTLAADLQMLCSCNVVHMDHFFLRPEQCTPERLNTAGGNVDHERFLQEVLIPLNRSEALSYRPYDCQTQALTEEIQISPKPINIIEGSYSCHPSLNKYYDLTIFLTIDETEQMHRIECRNGKSAALQFREKWIPLEERYFSAYSIAEFCDLRFHMGNSTARQVNTDA</sequence>
<dbReference type="SUPFAM" id="SSF52540">
    <property type="entry name" value="P-loop containing nucleoside triphosphate hydrolases"/>
    <property type="match status" value="1"/>
</dbReference>
<evidence type="ECO:0008006" key="3">
    <source>
        <dbReference type="Google" id="ProtNLM"/>
    </source>
</evidence>
<evidence type="ECO:0000313" key="1">
    <source>
        <dbReference type="EMBL" id="TCK89104.1"/>
    </source>
</evidence>
<proteinExistence type="predicted"/>
<dbReference type="OrthoDB" id="1420794at2"/>
<dbReference type="RefSeq" id="WP_132283183.1">
    <property type="nucleotide sequence ID" value="NZ_SMGQ01000016.1"/>
</dbReference>
<dbReference type="Proteomes" id="UP000294545">
    <property type="component" value="Unassembled WGS sequence"/>
</dbReference>
<organism evidence="1 2">
    <name type="scientific">Natranaerovirga hydrolytica</name>
    <dbReference type="NCBI Taxonomy" id="680378"/>
    <lineage>
        <taxon>Bacteria</taxon>
        <taxon>Bacillati</taxon>
        <taxon>Bacillota</taxon>
        <taxon>Clostridia</taxon>
        <taxon>Lachnospirales</taxon>
        <taxon>Natranaerovirgaceae</taxon>
        <taxon>Natranaerovirga</taxon>
    </lineage>
</organism>
<gene>
    <name evidence="1" type="ORF">EDC19_2518</name>
</gene>
<dbReference type="EMBL" id="SMGQ01000016">
    <property type="protein sequence ID" value="TCK89104.1"/>
    <property type="molecule type" value="Genomic_DNA"/>
</dbReference>